<accession>A0A645HBT5</accession>
<dbReference type="GO" id="GO:0005524">
    <property type="term" value="F:ATP binding"/>
    <property type="evidence" value="ECO:0007669"/>
    <property type="project" value="UniProtKB-KW"/>
</dbReference>
<keyword evidence="5 11" id="KW-0548">Nucleotidyltransferase</keyword>
<dbReference type="GO" id="GO:0106408">
    <property type="term" value="F:diadenylate cyclase activity"/>
    <property type="evidence" value="ECO:0007669"/>
    <property type="project" value="UniProtKB-EC"/>
</dbReference>
<keyword evidence="8" id="KW-1133">Transmembrane helix</keyword>
<evidence type="ECO:0000256" key="9">
    <source>
        <dbReference type="ARBA" id="ARBA00023136"/>
    </source>
</evidence>
<evidence type="ECO:0000256" key="4">
    <source>
        <dbReference type="ARBA" id="ARBA00022692"/>
    </source>
</evidence>
<dbReference type="GO" id="GO:0004016">
    <property type="term" value="F:adenylate cyclase activity"/>
    <property type="evidence" value="ECO:0007669"/>
    <property type="project" value="InterPro"/>
</dbReference>
<keyword evidence="4" id="KW-0812">Transmembrane</keyword>
<evidence type="ECO:0000256" key="2">
    <source>
        <dbReference type="ARBA" id="ARBA00022475"/>
    </source>
</evidence>
<dbReference type="Gene3D" id="3.40.1700.10">
    <property type="entry name" value="DNA integrity scanning protein, DisA, N-terminal domain"/>
    <property type="match status" value="1"/>
</dbReference>
<dbReference type="NCBIfam" id="TIGR00159">
    <property type="entry name" value="diadenylate cyclase CdaA"/>
    <property type="match status" value="1"/>
</dbReference>
<dbReference type="AlphaFoldDB" id="A0A645HBT5"/>
<dbReference type="EMBL" id="VSSQ01085684">
    <property type="protein sequence ID" value="MPN33263.1"/>
    <property type="molecule type" value="Genomic_DNA"/>
</dbReference>
<dbReference type="InterPro" id="IPR034701">
    <property type="entry name" value="CdaA"/>
</dbReference>
<dbReference type="InterPro" id="IPR050338">
    <property type="entry name" value="DisA"/>
</dbReference>
<comment type="caution">
    <text evidence="11">The sequence shown here is derived from an EMBL/GenBank/DDBJ whole genome shotgun (WGS) entry which is preliminary data.</text>
</comment>
<evidence type="ECO:0000259" key="10">
    <source>
        <dbReference type="PROSITE" id="PS51794"/>
    </source>
</evidence>
<name>A0A645HBT5_9ZZZZ</name>
<evidence type="ECO:0000256" key="1">
    <source>
        <dbReference type="ARBA" id="ARBA00000877"/>
    </source>
</evidence>
<dbReference type="FunFam" id="3.40.1700.10:FF:000002">
    <property type="entry name" value="Diadenylate cyclase"/>
    <property type="match status" value="1"/>
</dbReference>
<evidence type="ECO:0000256" key="8">
    <source>
        <dbReference type="ARBA" id="ARBA00022989"/>
    </source>
</evidence>
<keyword evidence="6" id="KW-0547">Nucleotide-binding</keyword>
<comment type="catalytic activity">
    <reaction evidence="1">
        <text>2 ATP = 3',3'-c-di-AMP + 2 diphosphate</text>
        <dbReference type="Rhea" id="RHEA:35655"/>
        <dbReference type="ChEBI" id="CHEBI:30616"/>
        <dbReference type="ChEBI" id="CHEBI:33019"/>
        <dbReference type="ChEBI" id="CHEBI:71500"/>
        <dbReference type="EC" id="2.7.7.85"/>
    </reaction>
</comment>
<dbReference type="SUPFAM" id="SSF143597">
    <property type="entry name" value="YojJ-like"/>
    <property type="match status" value="1"/>
</dbReference>
<evidence type="ECO:0000313" key="11">
    <source>
        <dbReference type="EMBL" id="MPN33263.1"/>
    </source>
</evidence>
<dbReference type="PANTHER" id="PTHR34185">
    <property type="entry name" value="DIADENYLATE CYCLASE"/>
    <property type="match status" value="1"/>
</dbReference>
<sequence length="201" mass="22145">MILAVVLFQPEIRRALEHIGRGNIFSKEFIGSLMSESKVLVNELHQAITSMAKRRIGALIVIERRTGLGDIIVTGTRIDGRISAPLVENIFEPNTPLHDGAMIIRDGSIIAAACFLPLAEDIAVARELGTRHRAALGISSVSDSITIVVSEETGVISVARDGKLIRYIDSKALRDLLESIFVQERDTGTFTLFKRRPKDER</sequence>
<dbReference type="InterPro" id="IPR036888">
    <property type="entry name" value="DNA_integrity_DisA_N_sf"/>
</dbReference>
<protein>
    <submittedName>
        <fullName evidence="11">Cyclic di-AMP synthase CdaA</fullName>
        <ecNumber evidence="11">2.7.7.85</ecNumber>
    </submittedName>
</protein>
<evidence type="ECO:0000256" key="3">
    <source>
        <dbReference type="ARBA" id="ARBA00022679"/>
    </source>
</evidence>
<reference evidence="11" key="1">
    <citation type="submission" date="2019-08" db="EMBL/GenBank/DDBJ databases">
        <authorList>
            <person name="Kucharzyk K."/>
            <person name="Murdoch R.W."/>
            <person name="Higgins S."/>
            <person name="Loffler F."/>
        </authorList>
    </citation>
    <scope>NUCLEOTIDE SEQUENCE</scope>
</reference>
<dbReference type="Pfam" id="PF02457">
    <property type="entry name" value="DAC"/>
    <property type="match status" value="1"/>
</dbReference>
<feature type="domain" description="DAC" evidence="10">
    <location>
        <begin position="9"/>
        <end position="170"/>
    </location>
</feature>
<evidence type="ECO:0000256" key="6">
    <source>
        <dbReference type="ARBA" id="ARBA00022741"/>
    </source>
</evidence>
<evidence type="ECO:0000256" key="5">
    <source>
        <dbReference type="ARBA" id="ARBA00022695"/>
    </source>
</evidence>
<keyword evidence="3 11" id="KW-0808">Transferase</keyword>
<keyword evidence="7" id="KW-0067">ATP-binding</keyword>
<gene>
    <name evidence="11" type="primary">cdaA_32</name>
    <name evidence="11" type="ORF">SDC9_180748</name>
</gene>
<dbReference type="EC" id="2.7.7.85" evidence="11"/>
<proteinExistence type="predicted"/>
<keyword evidence="9" id="KW-0472">Membrane</keyword>
<evidence type="ECO:0000256" key="7">
    <source>
        <dbReference type="ARBA" id="ARBA00022840"/>
    </source>
</evidence>
<dbReference type="PIRSF" id="PIRSF004793">
    <property type="entry name" value="UCP004793"/>
    <property type="match status" value="1"/>
</dbReference>
<dbReference type="GO" id="GO:0006171">
    <property type="term" value="P:cAMP biosynthetic process"/>
    <property type="evidence" value="ECO:0007669"/>
    <property type="project" value="InterPro"/>
</dbReference>
<organism evidence="11">
    <name type="scientific">bioreactor metagenome</name>
    <dbReference type="NCBI Taxonomy" id="1076179"/>
    <lineage>
        <taxon>unclassified sequences</taxon>
        <taxon>metagenomes</taxon>
        <taxon>ecological metagenomes</taxon>
    </lineage>
</organism>
<dbReference type="InterPro" id="IPR014046">
    <property type="entry name" value="C-di-AMP_synthase"/>
</dbReference>
<dbReference type="PANTHER" id="PTHR34185:SF1">
    <property type="entry name" value="DIADENYLATE CYCLASE"/>
    <property type="match status" value="1"/>
</dbReference>
<keyword evidence="2" id="KW-1003">Cell membrane</keyword>
<dbReference type="PROSITE" id="PS51794">
    <property type="entry name" value="DAC"/>
    <property type="match status" value="1"/>
</dbReference>
<dbReference type="InterPro" id="IPR003390">
    <property type="entry name" value="DNA_integrity_scan_DisA_N"/>
</dbReference>